<accession>A0A3B6KFB0</accession>
<feature type="compositionally biased region" description="Low complexity" evidence="1">
    <location>
        <begin position="67"/>
        <end position="76"/>
    </location>
</feature>
<name>A0A3B6KFB0_WHEAT</name>
<dbReference type="Gramene" id="TraesROB_scaffold_003038_01G000300.1">
    <property type="protein sequence ID" value="TraesROB_scaffold_003038_01G000300.1"/>
    <property type="gene ID" value="TraesROB_scaffold_003038_01G000300"/>
</dbReference>
<dbReference type="Gramene" id="TraesCLE_scaffold_010574_01G000200.1">
    <property type="protein sequence ID" value="TraesCLE_scaffold_010574_01G000200.1"/>
    <property type="gene ID" value="TraesCLE_scaffold_010574_01G000200"/>
</dbReference>
<evidence type="ECO:0000313" key="3">
    <source>
        <dbReference type="Proteomes" id="UP000019116"/>
    </source>
</evidence>
<dbReference type="Gramene" id="TraesRN5A0100350100.1">
    <property type="protein sequence ID" value="TraesRN5A0100350100.1"/>
    <property type="gene ID" value="TraesRN5A0100350100"/>
</dbReference>
<dbReference type="Gramene" id="TraesCS5A02G122500.1">
    <property type="protein sequence ID" value="TraesCS5A02G122500.1.cds1"/>
    <property type="gene ID" value="TraesCS5A02G122500"/>
</dbReference>
<dbReference type="AlphaFoldDB" id="A0A3B6KFB0"/>
<feature type="compositionally biased region" description="Polar residues" evidence="1">
    <location>
        <begin position="88"/>
        <end position="97"/>
    </location>
</feature>
<dbReference type="Gramene" id="TraesSYM5A03G02661180.1">
    <property type="protein sequence ID" value="TraesSYM5A03G02661180.1.CDS1"/>
    <property type="gene ID" value="TraesSYM5A03G02661180"/>
</dbReference>
<dbReference type="Gramene" id="TraesARI5A03G02670040.1">
    <property type="protein sequence ID" value="TraesARI5A03G02670040.1.CDS1"/>
    <property type="gene ID" value="TraesARI5A03G02670040"/>
</dbReference>
<organism evidence="2">
    <name type="scientific">Triticum aestivum</name>
    <name type="common">Wheat</name>
    <dbReference type="NCBI Taxonomy" id="4565"/>
    <lineage>
        <taxon>Eukaryota</taxon>
        <taxon>Viridiplantae</taxon>
        <taxon>Streptophyta</taxon>
        <taxon>Embryophyta</taxon>
        <taxon>Tracheophyta</taxon>
        <taxon>Spermatophyta</taxon>
        <taxon>Magnoliopsida</taxon>
        <taxon>Liliopsida</taxon>
        <taxon>Poales</taxon>
        <taxon>Poaceae</taxon>
        <taxon>BOP clade</taxon>
        <taxon>Pooideae</taxon>
        <taxon>Triticodae</taxon>
        <taxon>Triticeae</taxon>
        <taxon>Triticinae</taxon>
        <taxon>Triticum</taxon>
    </lineage>
</organism>
<evidence type="ECO:0000313" key="2">
    <source>
        <dbReference type="EnsemblPlants" id="TraesCS5A02G122500.1.cds1"/>
    </source>
</evidence>
<dbReference type="Gramene" id="TraesCAD_scaffold_003880_01G000200.1">
    <property type="protein sequence ID" value="TraesCAD_scaffold_003880_01G000200.1"/>
    <property type="gene ID" value="TraesCAD_scaffold_003880_01G000200"/>
</dbReference>
<dbReference type="Gramene" id="TraesWEE_scaffold_009123_01G000200.1">
    <property type="protein sequence ID" value="TraesWEE_scaffold_009123_01G000200.1"/>
    <property type="gene ID" value="TraesWEE_scaffold_009123_01G000200"/>
</dbReference>
<proteinExistence type="predicted"/>
<sequence>MDLTHERSSVPRYLSGHHVDILSKRNLSRPEMSKAKALVQRSSNLTKSTNRTWRGRDDAKEACGGRCCSSTSSRGGAMVDADDDAAANLTQGSSRGTPMSGMMQVGQRSLTGPGEVAGSRGCDVAGLRLSTTPVAGAVGRGGKDKA</sequence>
<feature type="compositionally biased region" description="Polar residues" evidence="1">
    <location>
        <begin position="40"/>
        <end position="52"/>
    </location>
</feature>
<feature type="region of interest" description="Disordered" evidence="1">
    <location>
        <begin position="38"/>
        <end position="122"/>
    </location>
</feature>
<dbReference type="Gramene" id="TraesLDM5A03G02635740.1">
    <property type="protein sequence ID" value="TraesLDM5A03G02635740.1.CDS1"/>
    <property type="gene ID" value="TraesLDM5A03G02635740"/>
</dbReference>
<dbReference type="EnsemblPlants" id="TraesCS5A02G122500.1">
    <property type="protein sequence ID" value="TraesCS5A02G122500.1.cds1"/>
    <property type="gene ID" value="TraesCS5A02G122500"/>
</dbReference>
<dbReference type="OMA" id="GMMQVGR"/>
<keyword evidence="3" id="KW-1185">Reference proteome</keyword>
<evidence type="ECO:0000256" key="1">
    <source>
        <dbReference type="SAM" id="MobiDB-lite"/>
    </source>
</evidence>
<reference evidence="2" key="2">
    <citation type="submission" date="2018-10" db="UniProtKB">
        <authorList>
            <consortium name="EnsemblPlants"/>
        </authorList>
    </citation>
    <scope>IDENTIFICATION</scope>
</reference>
<protein>
    <submittedName>
        <fullName evidence="2">Uncharacterized protein</fullName>
    </submittedName>
</protein>
<dbReference type="Gramene" id="TraesLAC5A03G02585770.1">
    <property type="protein sequence ID" value="TraesLAC5A03G02585770.1.CDS1"/>
    <property type="gene ID" value="TraesLAC5A03G02585770"/>
</dbReference>
<dbReference type="Proteomes" id="UP000019116">
    <property type="component" value="Chromosome 5A"/>
</dbReference>
<dbReference type="Gramene" id="TraesJAG5A03G02633370.1">
    <property type="protein sequence ID" value="TraesJAG5A03G02633370.1.CDS1"/>
    <property type="gene ID" value="TraesJAG5A03G02633370"/>
</dbReference>
<dbReference type="Gramene" id="TraesJUL5A03G02652250.1">
    <property type="protein sequence ID" value="TraesJUL5A03G02652250.1.CDS1"/>
    <property type="gene ID" value="TraesJUL5A03G02652250"/>
</dbReference>
<reference evidence="2" key="1">
    <citation type="submission" date="2018-08" db="EMBL/GenBank/DDBJ databases">
        <authorList>
            <person name="Rossello M."/>
        </authorList>
    </citation>
    <scope>NUCLEOTIDE SEQUENCE [LARGE SCALE GENOMIC DNA]</scope>
    <source>
        <strain evidence="2">cv. Chinese Spring</strain>
    </source>
</reference>
<dbReference type="Gramene" id="TraesSTA5A03G02623180.1">
    <property type="protein sequence ID" value="TraesSTA5A03G02623180.1.CDS1"/>
    <property type="gene ID" value="TraesSTA5A03G02623180"/>
</dbReference>
<dbReference type="Gramene" id="TraesNOR5A03G02653620.1">
    <property type="protein sequence ID" value="TraesNOR5A03G02653620.1.CDS1"/>
    <property type="gene ID" value="TraesNOR5A03G02653620"/>
</dbReference>
<feature type="compositionally biased region" description="Basic and acidic residues" evidence="1">
    <location>
        <begin position="54"/>
        <end position="63"/>
    </location>
</feature>
<dbReference type="Gramene" id="TraesMAC5A03G02630670.1">
    <property type="protein sequence ID" value="TraesMAC5A03G02630670.1.CDS1"/>
    <property type="gene ID" value="TraesMAC5A03G02630670"/>
</dbReference>
<dbReference type="Gramene" id="TraesCS5A03G0342100.1">
    <property type="protein sequence ID" value="TraesCS5A03G0342100.1.CDS1"/>
    <property type="gene ID" value="TraesCS5A03G0342100"/>
</dbReference>